<dbReference type="PANTHER" id="PTHR46847">
    <property type="entry name" value="D-ALLOSE-BINDING PERIPLASMIC PROTEIN-RELATED"/>
    <property type="match status" value="1"/>
</dbReference>
<protein>
    <submittedName>
        <fullName evidence="5">D-ribose-binding periplasmic protein</fullName>
    </submittedName>
</protein>
<accession>A0A854WBN9</accession>
<evidence type="ECO:0000259" key="4">
    <source>
        <dbReference type="Pfam" id="PF13407"/>
    </source>
</evidence>
<dbReference type="GO" id="GO:0030246">
    <property type="term" value="F:carbohydrate binding"/>
    <property type="evidence" value="ECO:0007669"/>
    <property type="project" value="UniProtKB-ARBA"/>
</dbReference>
<evidence type="ECO:0000256" key="2">
    <source>
        <dbReference type="ARBA" id="ARBA00007639"/>
    </source>
</evidence>
<evidence type="ECO:0000256" key="1">
    <source>
        <dbReference type="ARBA" id="ARBA00004196"/>
    </source>
</evidence>
<dbReference type="InterPro" id="IPR025997">
    <property type="entry name" value="SBP_2_dom"/>
</dbReference>
<reference evidence="5 6" key="1">
    <citation type="submission" date="2016-06" db="EMBL/GenBank/DDBJ databases">
        <authorList>
            <person name="Haines A.N."/>
            <person name="Council K.R."/>
        </authorList>
    </citation>
    <scope>NUCLEOTIDE SEQUENCE [LARGE SCALE GENOMIC DNA]</scope>
    <source>
        <strain evidence="5 6">SP158-29</strain>
    </source>
</reference>
<dbReference type="Proteomes" id="UP000217465">
    <property type="component" value="Unassembled WGS sequence"/>
</dbReference>
<dbReference type="Pfam" id="PF13407">
    <property type="entry name" value="Peripla_BP_4"/>
    <property type="match status" value="1"/>
</dbReference>
<dbReference type="SUPFAM" id="SSF53822">
    <property type="entry name" value="Periplasmic binding protein-like I"/>
    <property type="match status" value="1"/>
</dbReference>
<comment type="subcellular location">
    <subcellularLocation>
        <location evidence="1">Cell envelope</location>
    </subcellularLocation>
</comment>
<keyword evidence="3" id="KW-0732">Signal</keyword>
<proteinExistence type="inferred from homology"/>
<comment type="similarity">
    <text evidence="2">Belongs to the bacterial solute-binding protein 2 family.</text>
</comment>
<evidence type="ECO:0000313" key="5">
    <source>
        <dbReference type="EMBL" id="PCH10687.1"/>
    </source>
</evidence>
<dbReference type="InterPro" id="IPR028082">
    <property type="entry name" value="Peripla_BP_I"/>
</dbReference>
<dbReference type="EMBL" id="NSGR01000010">
    <property type="protein sequence ID" value="PCH10687.1"/>
    <property type="molecule type" value="Genomic_DNA"/>
</dbReference>
<sequence>MFMILTVSVSIILTNKKVEQYSSKKLKVGTTYMTMNNPFYAVINEEIKKNISAVGGNVYTRDPGLDSKKQVKQIKYFIKNHMDVIILNPVKSDDSATIEIVKKAEKLGIKVIVVDSELSKKVKVTSTIISDNYNAGVLIAKDLIKRKSNANILILEHRGANSSEERISGFTNTMNNKKQYQIISRIETMGQTEISMPEVERVLNSGKKFDVVMALNDQAAIGAVAAIEKSEKKESFLIYGVDGSPDMKNLLQTTEKVTGTVSQSPIKMGKKAAELSILVSKKNQVPKMTVIPVKLITKQSVSSNNISGWQ</sequence>
<gene>
    <name evidence="5" type="primary">rbsB_2</name>
    <name evidence="5" type="ORF">A9Y57_01977</name>
</gene>
<dbReference type="Gene3D" id="3.40.50.2300">
    <property type="match status" value="2"/>
</dbReference>
<dbReference type="GO" id="GO:0030313">
    <property type="term" value="C:cell envelope"/>
    <property type="evidence" value="ECO:0007669"/>
    <property type="project" value="UniProtKB-SubCell"/>
</dbReference>
<comment type="caution">
    <text evidence="5">The sequence shown here is derived from an EMBL/GenBank/DDBJ whole genome shotgun (WGS) entry which is preliminary data.</text>
</comment>
<dbReference type="AlphaFoldDB" id="A0A854WBN9"/>
<evidence type="ECO:0000256" key="3">
    <source>
        <dbReference type="ARBA" id="ARBA00022729"/>
    </source>
</evidence>
<dbReference type="PANTHER" id="PTHR46847:SF1">
    <property type="entry name" value="D-ALLOSE-BINDING PERIPLASMIC PROTEIN-RELATED"/>
    <property type="match status" value="1"/>
</dbReference>
<feature type="domain" description="Periplasmic binding protein" evidence="4">
    <location>
        <begin position="31"/>
        <end position="277"/>
    </location>
</feature>
<evidence type="ECO:0000313" key="6">
    <source>
        <dbReference type="Proteomes" id="UP000217465"/>
    </source>
</evidence>
<organism evidence="5 6">
    <name type="scientific">Streptococcus parauberis</name>
    <dbReference type="NCBI Taxonomy" id="1348"/>
    <lineage>
        <taxon>Bacteria</taxon>
        <taxon>Bacillati</taxon>
        <taxon>Bacillota</taxon>
        <taxon>Bacilli</taxon>
        <taxon>Lactobacillales</taxon>
        <taxon>Streptococcaceae</taxon>
        <taxon>Streptococcus</taxon>
    </lineage>
</organism>
<name>A0A854WBN9_9STRE</name>